<dbReference type="InterPro" id="IPR013525">
    <property type="entry name" value="ABC2_TM"/>
</dbReference>
<evidence type="ECO:0000256" key="7">
    <source>
        <dbReference type="HAMAP-Rule" id="MF_03174"/>
    </source>
</evidence>
<dbReference type="PANTHER" id="PTHR19229:SF250">
    <property type="entry name" value="ABC TRANSPORTER DOMAIN-CONTAINING PROTEIN-RELATED"/>
    <property type="match status" value="1"/>
</dbReference>
<dbReference type="PROSITE" id="PS00680">
    <property type="entry name" value="MAP_1"/>
    <property type="match status" value="1"/>
</dbReference>
<dbReference type="InterPro" id="IPR002467">
    <property type="entry name" value="Pept_M24A_MAP1"/>
</dbReference>
<keyword evidence="6 9" id="KW-0472">Membrane</keyword>
<feature type="transmembrane region" description="Helical" evidence="9">
    <location>
        <begin position="685"/>
        <end position="704"/>
    </location>
</feature>
<evidence type="ECO:0000256" key="5">
    <source>
        <dbReference type="ARBA" id="ARBA00022989"/>
    </source>
</evidence>
<comment type="cofactor">
    <cofactor evidence="7">
        <name>Co(2+)</name>
        <dbReference type="ChEBI" id="CHEBI:48828"/>
    </cofactor>
    <cofactor evidence="7">
        <name>Zn(2+)</name>
        <dbReference type="ChEBI" id="CHEBI:29105"/>
    </cofactor>
    <cofactor evidence="7">
        <name>Mn(2+)</name>
        <dbReference type="ChEBI" id="CHEBI:29035"/>
    </cofactor>
    <cofactor evidence="7">
        <name>Fe(2+)</name>
        <dbReference type="ChEBI" id="CHEBI:29033"/>
    </cofactor>
    <text evidence="7">Binds 2 divalent metal cations per subunit. Has a high-affinity and a low affinity metal-binding site. The true nature of the physiological cofactor is under debate. The enzyme is active with cobalt, zinc, manganese or divalent iron ions. Most likely, methionine aminopeptidases function as mononuclear Fe(2+)-metalloproteases under physiological conditions, and the catalytically relevant metal-binding site has been assigned to the histidine-containing high-affinity site.</text>
</comment>
<dbReference type="GO" id="GO:0016020">
    <property type="term" value="C:membrane"/>
    <property type="evidence" value="ECO:0007669"/>
    <property type="project" value="UniProtKB-SubCell"/>
</dbReference>
<feature type="transmembrane region" description="Helical" evidence="9">
    <location>
        <begin position="716"/>
        <end position="736"/>
    </location>
</feature>
<dbReference type="InterPro" id="IPR000994">
    <property type="entry name" value="Pept_M24"/>
</dbReference>
<keyword evidence="7" id="KW-0378">Hydrolase</keyword>
<feature type="transmembrane region" description="Helical" evidence="9">
    <location>
        <begin position="748"/>
        <end position="774"/>
    </location>
</feature>
<dbReference type="PROSITE" id="PS50893">
    <property type="entry name" value="ABC_TRANSPORTER_2"/>
    <property type="match status" value="2"/>
</dbReference>
<feature type="transmembrane region" description="Helical" evidence="9">
    <location>
        <begin position="1424"/>
        <end position="1447"/>
    </location>
</feature>
<feature type="binding site" evidence="7">
    <location>
        <position position="247"/>
    </location>
    <ligand>
        <name>substrate</name>
    </ligand>
</feature>
<dbReference type="CDD" id="cd03263">
    <property type="entry name" value="ABC_subfamily_A"/>
    <property type="match status" value="2"/>
</dbReference>
<evidence type="ECO:0000256" key="9">
    <source>
        <dbReference type="SAM" id="Phobius"/>
    </source>
</evidence>
<dbReference type="GO" id="GO:0005319">
    <property type="term" value="F:lipid transporter activity"/>
    <property type="evidence" value="ECO:0007669"/>
    <property type="project" value="TreeGrafter"/>
</dbReference>
<dbReference type="GO" id="GO:0016887">
    <property type="term" value="F:ATP hydrolysis activity"/>
    <property type="evidence" value="ECO:0007669"/>
    <property type="project" value="InterPro"/>
</dbReference>
<dbReference type="NCBIfam" id="TIGR00500">
    <property type="entry name" value="met_pdase_I"/>
    <property type="match status" value="1"/>
</dbReference>
<dbReference type="EC" id="3.4.11.18" evidence="8"/>
<keyword evidence="7 8" id="KW-0645">Protease</keyword>
<dbReference type="InterPro" id="IPR027417">
    <property type="entry name" value="P-loop_NTPase"/>
</dbReference>
<feature type="binding site" evidence="7">
    <location>
        <position position="272"/>
    </location>
    <ligand>
        <name>a divalent metal cation</name>
        <dbReference type="ChEBI" id="CHEBI:60240"/>
        <label>2</label>
        <note>catalytic</note>
    </ligand>
</feature>
<dbReference type="InterPro" id="IPR017871">
    <property type="entry name" value="ABC_transporter-like_CS"/>
</dbReference>
<dbReference type="GO" id="GO:0004239">
    <property type="term" value="F:initiator methionyl aminopeptidase activity"/>
    <property type="evidence" value="ECO:0007669"/>
    <property type="project" value="UniProtKB-UniRule"/>
</dbReference>
<proteinExistence type="inferred from homology"/>
<dbReference type="InterPro" id="IPR036005">
    <property type="entry name" value="Creatinase/aminopeptidase-like"/>
</dbReference>
<dbReference type="GO" id="GO:0070006">
    <property type="term" value="F:metalloaminopeptidase activity"/>
    <property type="evidence" value="ECO:0007669"/>
    <property type="project" value="UniProtKB-UniRule"/>
</dbReference>
<feature type="domain" description="ABC transporter" evidence="10">
    <location>
        <begin position="1618"/>
        <end position="1830"/>
    </location>
</feature>
<feature type="transmembrane region" description="Helical" evidence="9">
    <location>
        <begin position="621"/>
        <end position="649"/>
    </location>
</feature>
<keyword evidence="4" id="KW-0067">ATP-binding</keyword>
<accession>A0A9D4P816</accession>
<keyword evidence="2 9" id="KW-0812">Transmembrane</keyword>
<comment type="subcellular location">
    <subcellularLocation>
        <location evidence="1">Membrane</location>
        <topology evidence="1">Multi-pass membrane protein</topology>
    </subcellularLocation>
</comment>
<dbReference type="InterPro" id="IPR003593">
    <property type="entry name" value="AAA+_ATPase"/>
</dbReference>
<dbReference type="Pfam" id="PF00557">
    <property type="entry name" value="Peptidase_M24"/>
    <property type="match status" value="1"/>
</dbReference>
<evidence type="ECO:0000256" key="6">
    <source>
        <dbReference type="ARBA" id="ARBA00023136"/>
    </source>
</evidence>
<feature type="transmembrane region" description="Helical" evidence="9">
    <location>
        <begin position="1190"/>
        <end position="1209"/>
    </location>
</feature>
<dbReference type="Gene3D" id="3.90.230.10">
    <property type="entry name" value="Creatinase/methionine aminopeptidase superfamily"/>
    <property type="match status" value="1"/>
</dbReference>
<dbReference type="SMART" id="SM00382">
    <property type="entry name" value="AAA"/>
    <property type="match status" value="2"/>
</dbReference>
<evidence type="ECO:0000256" key="3">
    <source>
        <dbReference type="ARBA" id="ARBA00022741"/>
    </source>
</evidence>
<evidence type="ECO:0000256" key="2">
    <source>
        <dbReference type="ARBA" id="ARBA00022692"/>
    </source>
</evidence>
<feature type="domain" description="ABC transporter" evidence="10">
    <location>
        <begin position="824"/>
        <end position="1056"/>
    </location>
</feature>
<dbReference type="GO" id="GO:0005524">
    <property type="term" value="F:ATP binding"/>
    <property type="evidence" value="ECO:0007669"/>
    <property type="project" value="UniProtKB-KW"/>
</dbReference>
<dbReference type="Pfam" id="PF12698">
    <property type="entry name" value="ABC2_membrane_3"/>
    <property type="match status" value="2"/>
</dbReference>
<dbReference type="Proteomes" id="UP000828236">
    <property type="component" value="Unassembled WGS sequence"/>
</dbReference>
<keyword evidence="7 8" id="KW-0479">Metal-binding</keyword>
<protein>
    <recommendedName>
        <fullName evidence="8">Methionine aminopeptidase</fullName>
        <ecNumber evidence="8">3.4.11.18</ecNumber>
    </recommendedName>
</protein>
<dbReference type="PANTHER" id="PTHR19229">
    <property type="entry name" value="ATP-BINDING CASSETTE TRANSPORTER SUBFAMILY A ABCA"/>
    <property type="match status" value="1"/>
</dbReference>
<comment type="catalytic activity">
    <reaction evidence="7 8">
        <text>Release of N-terminal amino acids, preferentially methionine, from peptides and arylamides.</text>
        <dbReference type="EC" id="3.4.11.18"/>
    </reaction>
</comment>
<feature type="transmembrane region" description="Helical" evidence="9">
    <location>
        <begin position="1533"/>
        <end position="1554"/>
    </location>
</feature>
<keyword evidence="3" id="KW-0547">Nucleotide-binding</keyword>
<sequence>MLLSTRGTLKIIRDVLGKFNLYQASQKCSTTNVLSYEIIEPKYPKSHVTRYFPPDILLPDYAKHGQPSKHRNSVYVKDQKDIEKIWNSCKIAKTILMTTGDRLKIGMTCEDIDDIVYDLCLQHKCYPSPLNYSRFPKCVTTSVNNIAVHGIPDQRPLQQGDIISIDVSIYHDGFHGDCCHTFAIGECDQQAKHLMNVAELCLYEAIKICRDGQLISTIGKTIENIARKYEMDVVREFCGHGVGQDLHENPQILHYDHESNEMMVENMVFTIEPIILETPGNVVMFDDGWTVASENDCRSAQFEHTIWIRKQDAVIYVISILSSLIKNTNSMETNVKFLRYILFFKYVSFRQQFSALAIRNVTIKRRQFIKTLMQLLFPLFILSNMFFQPPRFQIVTQIDDPIIDSKLYFPPLLSIYRTWYIINNNVFDRQGLEKMINTIDRIAPIIFQQAITYNTTFHSYEQFEKFHEQQSLQENFLLISFDSYKNRTIEYTIRMEKRFLPIQPIGGIGDCEDKGLTGKPDCEGYKFYSYGFCTIQAIIDTSITKFMDRSYRSNIVPNVEIGVFPQPLSFSMSKYHMKMVISFITLSFMPFFSIVPVTLVLEKEKRIKEAMHLMGMKTLPYWLSWTFVEVMLSVLPCLLTTAVFVMLGLTIFMNPLYFYIMLQLYSLSLILIGFIVSVPFRTTKVASIVSSLTGFSIPWLFYGLELMAVPFEIERLLSIFSPLAFAYTIKYSMLTIENIPWYSFSQYSLGFGIIMIIIDIGLYLVILILADVFLTNKETFLLNFIRLFKTPVRSEKLKEQQKKQAPTVVDIESIGDDLQDSNLIQVRNVTKIYDKSSIAVNDLSLDIYESQITALLGQNGAGKTTLINMIVGSMQPSFGHISICNLNVNNVFNLADLRTRFGICFQEDIIFDELTPLEHLRFFGRIKGASGNRLEQEIRFLLSQTDLMPKMYHTAGVLSGGQKRKLCTAIALVGGSQIIVLDEPTSGVDPYSREKMWALLRSYKKNRVIMLSTHTMYEADVLADRKAIVVKGSIRCCGSSMFLKNKFGVGYHLRLEIEPKQTDISEVEAMISEKIYNSKFDRQTQSELLFTLPKSETQNFPNLFESIDKMIDDNKGILGYGIKLTTLEDVFLKICYENDEILMEQMNANKSKNQNLFDFEEIHQLKFKQNGFRIMWEFFHIKLKTITRNWQFLMSVTIQAMVIVCFMVFTSSRLMQQMPTRTVLDSSIYPDRSVLYSGPNIEKELKILSNWFRPVIPVDSMLLTTMLGKHYAITLNDTTIDDLNFILLFNKSYQYSLPIIQNALTNMLIHGDHLNYEAPEKFFQIRTASYPLPDRSNTLEDGLDMLFIVMFGMSLTTFPVNLAAETIKERDDNIKSFLAINGMKIIQYWLVTALVDSLTFGMFVFVIMAATYFYVPLSFFVNPYAFICGIILMLLYIPCSIMTCYVFSHLFNKREVAQALMSNISSLIAGFMYIMSYVIRTLFKSNISFRINYFIWPFYIPFGAFQSLSYVSKEQKTQDYPSLKPYLMWNNNILPAYVAMIIHFLIGIALLPYLDRMKRERRTWRSILLCRKRKDPRDEASVATNPDDERQMDEDVYDEKSRAKQIIASKFEEEKPLLLIRNLTKDFKVQTAVKRLNLIIESGQIFGLLGPNGAGKTTVMKIIVRDELETSGKLYLEGVPFKDQITLMEHLRLYAATRGIPGNRIDDICNKLIRAFGIKEYQNRKFKKLSGGNKRKLCLLISILANVKLTMLDEPSTGMDPSSKRLMWNLIIKKFDPNGPNSAMLTSHSMEEIEALCTRLAIMAKGSLKCLGNIQHLNNKYGKGYFLEIKWKKGFDFGRIQSEIISIFPDMRINEQNPELIKLIIPQKNVKSLADFFSTMEKLVKDNPEIEEYNLNQSSIEQLFIEFAKIHEYINL</sequence>
<evidence type="ECO:0000256" key="1">
    <source>
        <dbReference type="ARBA" id="ARBA00004141"/>
    </source>
</evidence>
<feature type="transmembrane region" description="Helical" evidence="9">
    <location>
        <begin position="1491"/>
        <end position="1512"/>
    </location>
</feature>
<feature type="binding site" evidence="7">
    <location>
        <position position="177"/>
    </location>
    <ligand>
        <name>a divalent metal cation</name>
        <dbReference type="ChEBI" id="CHEBI:60240"/>
        <label>1</label>
    </ligand>
</feature>
<feature type="binding site" evidence="7">
    <location>
        <position position="303"/>
    </location>
    <ligand>
        <name>a divalent metal cation</name>
        <dbReference type="ChEBI" id="CHEBI:60240"/>
        <label>2</label>
        <note>catalytic</note>
    </ligand>
</feature>
<feature type="binding site" evidence="7">
    <location>
        <position position="149"/>
    </location>
    <ligand>
        <name>substrate</name>
    </ligand>
</feature>
<dbReference type="Pfam" id="PF00005">
    <property type="entry name" value="ABC_tran"/>
    <property type="match status" value="2"/>
</dbReference>
<name>A0A9D4P816_DERFA</name>
<evidence type="ECO:0000256" key="8">
    <source>
        <dbReference type="RuleBase" id="RU003653"/>
    </source>
</evidence>
<keyword evidence="7 8" id="KW-0031">Aminopeptidase</keyword>
<gene>
    <name evidence="11" type="ORF">HUG17_2038</name>
</gene>
<keyword evidence="5 9" id="KW-1133">Transmembrane helix</keyword>
<dbReference type="SUPFAM" id="SSF52540">
    <property type="entry name" value="P-loop containing nucleoside triphosphate hydrolases"/>
    <property type="match status" value="2"/>
</dbReference>
<dbReference type="SUPFAM" id="SSF55920">
    <property type="entry name" value="Creatinase/aminopeptidase"/>
    <property type="match status" value="1"/>
</dbReference>
<feature type="transmembrane region" description="Helical" evidence="9">
    <location>
        <begin position="1385"/>
        <end position="1412"/>
    </location>
</feature>
<comment type="caution">
    <text evidence="11">The sequence shown here is derived from an EMBL/GenBank/DDBJ whole genome shotgun (WGS) entry which is preliminary data.</text>
</comment>
<dbReference type="PROSITE" id="PS00211">
    <property type="entry name" value="ABC_TRANSPORTER_1"/>
    <property type="match status" value="1"/>
</dbReference>
<feature type="transmembrane region" description="Helical" evidence="9">
    <location>
        <begin position="580"/>
        <end position="601"/>
    </location>
</feature>
<evidence type="ECO:0000256" key="4">
    <source>
        <dbReference type="ARBA" id="ARBA00022840"/>
    </source>
</evidence>
<evidence type="ECO:0000259" key="10">
    <source>
        <dbReference type="PROSITE" id="PS50893"/>
    </source>
</evidence>
<feature type="transmembrane region" description="Helical" evidence="9">
    <location>
        <begin position="1459"/>
        <end position="1479"/>
    </location>
</feature>
<dbReference type="HAMAP" id="MF_01974">
    <property type="entry name" value="MetAP_1"/>
    <property type="match status" value="1"/>
</dbReference>
<comment type="function">
    <text evidence="8">Cotranslationally removes the N-terminal methionine from nascent proteins. The N-terminal methionine is often cleaved when the second residue in the primary sequence is small and uncharged (Met-Ala-, Cys, Gly, Pro, Ser, Thr, or Val).</text>
</comment>
<dbReference type="GO" id="GO:0046872">
    <property type="term" value="F:metal ion binding"/>
    <property type="evidence" value="ECO:0007669"/>
    <property type="project" value="UniProtKB-UniRule"/>
</dbReference>
<feature type="binding site" evidence="7">
    <location>
        <position position="240"/>
    </location>
    <ligand>
        <name>a divalent metal cation</name>
        <dbReference type="ChEBI" id="CHEBI:60240"/>
        <label>2</label>
        <note>catalytic</note>
    </ligand>
</feature>
<feature type="binding site" evidence="7">
    <location>
        <position position="166"/>
    </location>
    <ligand>
        <name>a divalent metal cation</name>
        <dbReference type="ChEBI" id="CHEBI:60240"/>
        <label>1</label>
    </ligand>
</feature>
<evidence type="ECO:0000313" key="11">
    <source>
        <dbReference type="EMBL" id="KAH7646500.1"/>
    </source>
</evidence>
<dbReference type="GO" id="GO:0140359">
    <property type="term" value="F:ABC-type transporter activity"/>
    <property type="evidence" value="ECO:0007669"/>
    <property type="project" value="InterPro"/>
</dbReference>
<organism evidence="11">
    <name type="scientific">Dermatophagoides farinae</name>
    <name type="common">American house dust mite</name>
    <dbReference type="NCBI Taxonomy" id="6954"/>
    <lineage>
        <taxon>Eukaryota</taxon>
        <taxon>Metazoa</taxon>
        <taxon>Ecdysozoa</taxon>
        <taxon>Arthropoda</taxon>
        <taxon>Chelicerata</taxon>
        <taxon>Arachnida</taxon>
        <taxon>Acari</taxon>
        <taxon>Acariformes</taxon>
        <taxon>Sarcoptiformes</taxon>
        <taxon>Astigmata</taxon>
        <taxon>Psoroptidia</taxon>
        <taxon>Analgoidea</taxon>
        <taxon>Pyroglyphidae</taxon>
        <taxon>Dermatophagoidinae</taxon>
        <taxon>Dermatophagoides</taxon>
    </lineage>
</organism>
<dbReference type="InterPro" id="IPR026082">
    <property type="entry name" value="ABCA"/>
</dbReference>
<reference evidence="11" key="1">
    <citation type="submission" date="2020-06" db="EMBL/GenBank/DDBJ databases">
        <authorList>
            <person name="Ji K."/>
            <person name="Li J."/>
        </authorList>
    </citation>
    <scope>NUCLEOTIDE SEQUENCE</scope>
    <source>
        <strain evidence="11">JKM2019</strain>
        <tissue evidence="11">Whole body</tissue>
    </source>
</reference>
<feature type="transmembrane region" description="Helical" evidence="9">
    <location>
        <begin position="656"/>
        <end position="679"/>
    </location>
</feature>
<dbReference type="PRINTS" id="PR00599">
    <property type="entry name" value="MAPEPTIDASE"/>
</dbReference>
<feature type="binding site" evidence="7">
    <location>
        <position position="177"/>
    </location>
    <ligand>
        <name>a divalent metal cation</name>
        <dbReference type="ChEBI" id="CHEBI:60240"/>
        <label>2</label>
        <note>catalytic</note>
    </ligand>
</feature>
<dbReference type="Gene3D" id="3.40.50.300">
    <property type="entry name" value="P-loop containing nucleotide triphosphate hydrolases"/>
    <property type="match status" value="2"/>
</dbReference>
<dbReference type="EMBL" id="SDOV01000001">
    <property type="protein sequence ID" value="KAH7646500.1"/>
    <property type="molecule type" value="Genomic_DNA"/>
</dbReference>
<dbReference type="InterPro" id="IPR003439">
    <property type="entry name" value="ABC_transporter-like_ATP-bd"/>
</dbReference>
<comment type="similarity">
    <text evidence="7">Belongs to the peptidase M24A family. Methionine aminopeptidase type 1 subfamily.</text>
</comment>
<dbReference type="InterPro" id="IPR001714">
    <property type="entry name" value="Pept_M24_MAP"/>
</dbReference>
<dbReference type="CDD" id="cd01086">
    <property type="entry name" value="MetAP1"/>
    <property type="match status" value="1"/>
</dbReference>
<reference evidence="11" key="2">
    <citation type="journal article" date="2021" name="World Allergy Organ. J.">
        <title>Chromosome-level assembly of Dermatophagoides farinae genome and transcriptome reveals two novel allergens Der f 37 and Der f 39.</title>
        <authorList>
            <person name="Chen J."/>
            <person name="Cai Z."/>
            <person name="Fan D."/>
            <person name="Hu J."/>
            <person name="Hou Y."/>
            <person name="He Y."/>
            <person name="Zhang Z."/>
            <person name="Zhao Z."/>
            <person name="Gao P."/>
            <person name="Hu W."/>
            <person name="Sun J."/>
            <person name="Li J."/>
            <person name="Ji K."/>
        </authorList>
    </citation>
    <scope>NUCLEOTIDE SEQUENCE</scope>
    <source>
        <strain evidence="11">JKM2019</strain>
    </source>
</reference>
<dbReference type="FunFam" id="3.40.50.300:FF:000933">
    <property type="entry name" value="ABC transporter A family member 7"/>
    <property type="match status" value="1"/>
</dbReference>
<feature type="binding site" evidence="7">
    <location>
        <position position="303"/>
    </location>
    <ligand>
        <name>a divalent metal cation</name>
        <dbReference type="ChEBI" id="CHEBI:60240"/>
        <label>1</label>
    </ligand>
</feature>
<dbReference type="GO" id="GO:0006508">
    <property type="term" value="P:proteolysis"/>
    <property type="evidence" value="ECO:0007669"/>
    <property type="project" value="UniProtKB-KW"/>
</dbReference>